<evidence type="ECO:0000313" key="2">
    <source>
        <dbReference type="Proteomes" id="UP000320390"/>
    </source>
</evidence>
<evidence type="ECO:0000313" key="1">
    <source>
        <dbReference type="EMBL" id="QDV05802.1"/>
    </source>
</evidence>
<dbReference type="AlphaFoldDB" id="A0A518ENY3"/>
<accession>A0A518ENY3</accession>
<keyword evidence="2" id="KW-1185">Reference proteome</keyword>
<protein>
    <recommendedName>
        <fullName evidence="3">HEAT repeat protein</fullName>
    </recommendedName>
</protein>
<dbReference type="RefSeq" id="WP_145195426.1">
    <property type="nucleotide sequence ID" value="NZ_CP036434.1"/>
</dbReference>
<dbReference type="Proteomes" id="UP000320390">
    <property type="component" value="Chromosome"/>
</dbReference>
<dbReference type="Gene3D" id="1.25.10.10">
    <property type="entry name" value="Leucine-rich Repeat Variant"/>
    <property type="match status" value="2"/>
</dbReference>
<dbReference type="EMBL" id="CP036434">
    <property type="protein sequence ID" value="QDV05802.1"/>
    <property type="molecule type" value="Genomic_DNA"/>
</dbReference>
<organism evidence="1 2">
    <name type="scientific">Saltatorellus ferox</name>
    <dbReference type="NCBI Taxonomy" id="2528018"/>
    <lineage>
        <taxon>Bacteria</taxon>
        <taxon>Pseudomonadati</taxon>
        <taxon>Planctomycetota</taxon>
        <taxon>Planctomycetia</taxon>
        <taxon>Planctomycetia incertae sedis</taxon>
        <taxon>Saltatorellus</taxon>
    </lineage>
</organism>
<reference evidence="1 2" key="1">
    <citation type="submission" date="2019-02" db="EMBL/GenBank/DDBJ databases">
        <title>Deep-cultivation of Planctomycetes and their phenomic and genomic characterization uncovers novel biology.</title>
        <authorList>
            <person name="Wiegand S."/>
            <person name="Jogler M."/>
            <person name="Boedeker C."/>
            <person name="Pinto D."/>
            <person name="Vollmers J."/>
            <person name="Rivas-Marin E."/>
            <person name="Kohn T."/>
            <person name="Peeters S.H."/>
            <person name="Heuer A."/>
            <person name="Rast P."/>
            <person name="Oberbeckmann S."/>
            <person name="Bunk B."/>
            <person name="Jeske O."/>
            <person name="Meyerdierks A."/>
            <person name="Storesund J.E."/>
            <person name="Kallscheuer N."/>
            <person name="Luecker S."/>
            <person name="Lage O.M."/>
            <person name="Pohl T."/>
            <person name="Merkel B.J."/>
            <person name="Hornburger P."/>
            <person name="Mueller R.-W."/>
            <person name="Bruemmer F."/>
            <person name="Labrenz M."/>
            <person name="Spormann A.M."/>
            <person name="Op den Camp H."/>
            <person name="Overmann J."/>
            <person name="Amann R."/>
            <person name="Jetten M.S.M."/>
            <person name="Mascher T."/>
            <person name="Medema M.H."/>
            <person name="Devos D.P."/>
            <person name="Kaster A.-K."/>
            <person name="Ovreas L."/>
            <person name="Rohde M."/>
            <person name="Galperin M.Y."/>
            <person name="Jogler C."/>
        </authorList>
    </citation>
    <scope>NUCLEOTIDE SEQUENCE [LARGE SCALE GENOMIC DNA]</scope>
    <source>
        <strain evidence="1 2">Poly30</strain>
    </source>
</reference>
<sequence length="802" mass="87219">MPLLLVLGLALLPQSPEPLEAREIRTLIRRLESGDETRAERAADDLLSAGIQGLSYLPDSLELLEDRWRKSEISFECVERVRALRLMIASAHEEAFEELLKQAGDPRDAVRTRSQYALAVLPRNPSRELIERWPTLSLQQRENSIYALIASGEAFAQDQLVAVLNGDVANSVTARLRAAMGLRAYAREQDAISALEWAVLDSEWSVAFGACSTLWSYGEAGAPGLVSALGSQLEGVRALAGALVADIGASAAEPVLEALMKSPKDVDLLRPARIVAPADPRTVKAFLALRGSAQSALRWELLLGLPELEMDGELRVEILHEALRSPKLALAEEAVFASLRLPDPEFLALREALHRAWLRPDASEKLLNSMGAVMLRLELEPEERLDWCAERIALPAGEGRFIPGVFAREVASEDMDALVERVRALSPSDRLPWLPSLLDLGGGAPQELLLDTARNGSASTRPMVMGYLAMSGGTDEATVEMLEACLQDRTAPEFERVLRGLAKLGSKADGLLDPLLKQFDELPFQVQSTVLTAAARCDPDSKWLLKAAKDALEWSVSDEVRAAAAEALSVGTRSTKSRIKELRAALERGGLAKDGGRKDGSRTVAQLSELRAQLGKQGPTAVAAIATALARLEATDSSTVRALGENLGRSRLQTTMVVEALRQLSPASASQGEKLTEFLWSPDLIVRGASLRSLVEIEGAGVHADVSLAALVLLQPPELAEMAMDGVEALAPEDRPFAKPYLRCAAIRNSWPLNGVGWARPPLEEPWAKEYGIPGPVIPDLQHLHRFDDIRQRATRQIQHDE</sequence>
<dbReference type="InterPro" id="IPR016024">
    <property type="entry name" value="ARM-type_fold"/>
</dbReference>
<evidence type="ECO:0008006" key="3">
    <source>
        <dbReference type="Google" id="ProtNLM"/>
    </source>
</evidence>
<dbReference type="SUPFAM" id="SSF48371">
    <property type="entry name" value="ARM repeat"/>
    <property type="match status" value="1"/>
</dbReference>
<dbReference type="InterPro" id="IPR011989">
    <property type="entry name" value="ARM-like"/>
</dbReference>
<gene>
    <name evidence="1" type="ORF">Poly30_13040</name>
</gene>
<name>A0A518ENY3_9BACT</name>
<proteinExistence type="predicted"/>